<accession>A0AAE9Z8Y5</accession>
<protein>
    <submittedName>
        <fullName evidence="1">Host-nuclease inhibitor Gam family protein</fullName>
    </submittedName>
</protein>
<reference evidence="1 2" key="1">
    <citation type="journal article" date="2015" name="Genome Announc.">
        <title>Draft Genome Sequences of Marine Isolates of Thalassomonas viridans and Thalassomonas actiniarum.</title>
        <authorList>
            <person name="Olonade I."/>
            <person name="van Zyl L.J."/>
            <person name="Trindade M."/>
        </authorList>
    </citation>
    <scope>NUCLEOTIDE SEQUENCE [LARGE SCALE GENOMIC DNA]</scope>
    <source>
        <strain evidence="1 2">XOM25</strain>
    </source>
</reference>
<dbReference type="GO" id="GO:0042262">
    <property type="term" value="P:DNA protection"/>
    <property type="evidence" value="ECO:0007669"/>
    <property type="project" value="InterPro"/>
</dbReference>
<evidence type="ECO:0000313" key="2">
    <source>
        <dbReference type="Proteomes" id="UP000032352"/>
    </source>
</evidence>
<dbReference type="RefSeq" id="WP_044840699.1">
    <property type="nucleotide sequence ID" value="NZ_CP059733.1"/>
</dbReference>
<reference evidence="1 2" key="2">
    <citation type="journal article" date="2022" name="Mar. Drugs">
        <title>Bioassay-Guided Fractionation Leads to the Detection of Cholic Acid Generated by the Rare Thalassomonas sp.</title>
        <authorList>
            <person name="Pheiffer F."/>
            <person name="Schneider Y.K."/>
            <person name="Hansen E.H."/>
            <person name="Andersen J.H."/>
            <person name="Isaksson J."/>
            <person name="Busche T."/>
            <person name="R C."/>
            <person name="Kalinowski J."/>
            <person name="Zyl L.V."/>
            <person name="Trindade M."/>
        </authorList>
    </citation>
    <scope>NUCLEOTIDE SEQUENCE [LARGE SCALE GENOMIC DNA]</scope>
    <source>
        <strain evidence="1 2">XOM25</strain>
    </source>
</reference>
<sequence>MTKKRIKSTNIEACSTREEAEKCIGDIGLLQRQVTGIESAMNDELAAIKQKYEEQAKPLNEQIYGMFMSVQAYCSVNRDSLLKNNTKTAKLTTGEVSWRTTPKKVTVRGAEAVMKSLKALGLERFIRTKEEIDKNACLNEQNVAENVPGISFSQKEEFVIRPFESEIERAETVS</sequence>
<dbReference type="Pfam" id="PF07352">
    <property type="entry name" value="Phage_Mu_Gam"/>
    <property type="match status" value="1"/>
</dbReference>
<name>A0AAE9Z8Y5_9GAMM</name>
<dbReference type="Proteomes" id="UP000032352">
    <property type="component" value="Chromosome"/>
</dbReference>
<dbReference type="Gene3D" id="1.20.5.170">
    <property type="match status" value="1"/>
</dbReference>
<dbReference type="AlphaFoldDB" id="A0AAE9Z8Y5"/>
<evidence type="ECO:0000313" key="1">
    <source>
        <dbReference type="EMBL" id="WDE07262.1"/>
    </source>
</evidence>
<dbReference type="InterPro" id="IPR009951">
    <property type="entry name" value="Host-nuc_inhib_Gam"/>
</dbReference>
<dbReference type="GO" id="GO:0003690">
    <property type="term" value="F:double-stranded DNA binding"/>
    <property type="evidence" value="ECO:0007669"/>
    <property type="project" value="InterPro"/>
</dbReference>
<dbReference type="KEGG" id="tvd:SG34_010430"/>
<proteinExistence type="predicted"/>
<keyword evidence="2" id="KW-1185">Reference proteome</keyword>
<dbReference type="EMBL" id="CP059733">
    <property type="protein sequence ID" value="WDE07262.1"/>
    <property type="molecule type" value="Genomic_DNA"/>
</dbReference>
<organism evidence="1 2">
    <name type="scientific">Thalassomonas viridans</name>
    <dbReference type="NCBI Taxonomy" id="137584"/>
    <lineage>
        <taxon>Bacteria</taxon>
        <taxon>Pseudomonadati</taxon>
        <taxon>Pseudomonadota</taxon>
        <taxon>Gammaproteobacteria</taxon>
        <taxon>Alteromonadales</taxon>
        <taxon>Colwelliaceae</taxon>
        <taxon>Thalassomonas</taxon>
    </lineage>
</organism>
<gene>
    <name evidence="1" type="ORF">SG34_010430</name>
</gene>
<dbReference type="SUPFAM" id="SSF161266">
    <property type="entry name" value="Gam-like"/>
    <property type="match status" value="1"/>
</dbReference>